<sequence>MRVSTILAGLGLAASVVAQGVSEGIAPTAAAPAGCKPTFAGKFTINVQDLSFGVKEASSQILASAVTVTLNNGILIDSHNRVGAIVANHQFQFDGPPQAGSIYTGGWSACANDSLALGGTTLFYACTSGEFRNLYDEYVGAQCSPINIIIIPVDKPSSSSSVAATTVASSSASASKTIVSKADTTSETASTSSPTVTLSSVLKNSTVATSVNSKSKSLLVETTLSSLATGGSTATPTGASATGASSAVSTGAAMATAIARDLIGAAVGAFGAAVILF</sequence>
<proteinExistence type="inferred from homology"/>
<reference evidence="8" key="1">
    <citation type="journal article" date="2020" name="Stud. Mycol.">
        <title>101 Dothideomycetes genomes: a test case for predicting lifestyles and emergence of pathogens.</title>
        <authorList>
            <person name="Haridas S."/>
            <person name="Albert R."/>
            <person name="Binder M."/>
            <person name="Bloem J."/>
            <person name="Labutti K."/>
            <person name="Salamov A."/>
            <person name="Andreopoulos B."/>
            <person name="Baker S."/>
            <person name="Barry K."/>
            <person name="Bills G."/>
            <person name="Bluhm B."/>
            <person name="Cannon C."/>
            <person name="Castanera R."/>
            <person name="Culley D."/>
            <person name="Daum C."/>
            <person name="Ezra D."/>
            <person name="Gonzalez J."/>
            <person name="Henrissat B."/>
            <person name="Kuo A."/>
            <person name="Liang C."/>
            <person name="Lipzen A."/>
            <person name="Lutzoni F."/>
            <person name="Magnuson J."/>
            <person name="Mondo S."/>
            <person name="Nolan M."/>
            <person name="Ohm R."/>
            <person name="Pangilinan J."/>
            <person name="Park H.-J."/>
            <person name="Ramirez L."/>
            <person name="Alfaro M."/>
            <person name="Sun H."/>
            <person name="Tritt A."/>
            <person name="Yoshinaga Y."/>
            <person name="Zwiers L.-H."/>
            <person name="Turgeon B."/>
            <person name="Goodwin S."/>
            <person name="Spatafora J."/>
            <person name="Crous P."/>
            <person name="Grigoriev I."/>
        </authorList>
    </citation>
    <scope>NUCLEOTIDE SEQUENCE</scope>
    <source>
        <strain evidence="8">CBS 269.34</strain>
    </source>
</reference>
<dbReference type="GO" id="GO:0005199">
    <property type="term" value="F:structural constituent of cell wall"/>
    <property type="evidence" value="ECO:0007669"/>
    <property type="project" value="TreeGrafter"/>
</dbReference>
<evidence type="ECO:0000256" key="4">
    <source>
        <dbReference type="ARBA" id="ARBA00022729"/>
    </source>
</evidence>
<evidence type="ECO:0000313" key="9">
    <source>
        <dbReference type="Proteomes" id="UP000799750"/>
    </source>
</evidence>
<keyword evidence="4 6" id="KW-0732">Signal</keyword>
<feature type="signal peptide" evidence="6">
    <location>
        <begin position="1"/>
        <end position="18"/>
    </location>
</feature>
<feature type="chain" id="PRO_5025596522" description="Cell wall mannoprotein PIR1-like C-terminal domain-containing protein" evidence="6">
    <location>
        <begin position="19"/>
        <end position="277"/>
    </location>
</feature>
<comment type="similarity">
    <text evidence="5">Belongs to the PIR protein family.</text>
</comment>
<dbReference type="Proteomes" id="UP000799750">
    <property type="component" value="Unassembled WGS sequence"/>
</dbReference>
<evidence type="ECO:0000256" key="1">
    <source>
        <dbReference type="ARBA" id="ARBA00004191"/>
    </source>
</evidence>
<dbReference type="InterPro" id="IPR054508">
    <property type="entry name" value="PIR1-like_C"/>
</dbReference>
<name>A0A6A6QGQ8_9PEZI</name>
<dbReference type="PANTHER" id="PTHR47254">
    <property type="entry name" value="CELL WALL MANNOPROTEIN CIS3-RELATED"/>
    <property type="match status" value="1"/>
</dbReference>
<dbReference type="GO" id="GO:0031505">
    <property type="term" value="P:fungal-type cell wall organization"/>
    <property type="evidence" value="ECO:0007669"/>
    <property type="project" value="TreeGrafter"/>
</dbReference>
<gene>
    <name evidence="8" type="ORF">BU16DRAFT_530430</name>
</gene>
<feature type="domain" description="Cell wall mannoprotein PIR1-like C-terminal" evidence="7">
    <location>
        <begin position="73"/>
        <end position="146"/>
    </location>
</feature>
<keyword evidence="3" id="KW-0964">Secreted</keyword>
<dbReference type="OrthoDB" id="5415592at2759"/>
<evidence type="ECO:0000256" key="6">
    <source>
        <dbReference type="SAM" id="SignalP"/>
    </source>
</evidence>
<evidence type="ECO:0000256" key="2">
    <source>
        <dbReference type="ARBA" id="ARBA00022512"/>
    </source>
</evidence>
<comment type="subcellular location">
    <subcellularLocation>
        <location evidence="1">Secreted</location>
        <location evidence="1">Cell wall</location>
    </subcellularLocation>
</comment>
<protein>
    <recommendedName>
        <fullName evidence="7">Cell wall mannoprotein PIR1-like C-terminal domain-containing protein</fullName>
    </recommendedName>
</protein>
<dbReference type="PANTHER" id="PTHR47254:SF1">
    <property type="entry name" value="CELL WALL MANNOPROTEIN CIS3-RELATED"/>
    <property type="match status" value="1"/>
</dbReference>
<evidence type="ECO:0000256" key="5">
    <source>
        <dbReference type="ARBA" id="ARBA00038219"/>
    </source>
</evidence>
<dbReference type="GO" id="GO:0009277">
    <property type="term" value="C:fungal-type cell wall"/>
    <property type="evidence" value="ECO:0007669"/>
    <property type="project" value="TreeGrafter"/>
</dbReference>
<dbReference type="EMBL" id="MU004196">
    <property type="protein sequence ID" value="KAF2490823.1"/>
    <property type="molecule type" value="Genomic_DNA"/>
</dbReference>
<organism evidence="8 9">
    <name type="scientific">Lophium mytilinum</name>
    <dbReference type="NCBI Taxonomy" id="390894"/>
    <lineage>
        <taxon>Eukaryota</taxon>
        <taxon>Fungi</taxon>
        <taxon>Dikarya</taxon>
        <taxon>Ascomycota</taxon>
        <taxon>Pezizomycotina</taxon>
        <taxon>Dothideomycetes</taxon>
        <taxon>Pleosporomycetidae</taxon>
        <taxon>Mytilinidiales</taxon>
        <taxon>Mytilinidiaceae</taxon>
        <taxon>Lophium</taxon>
    </lineage>
</organism>
<evidence type="ECO:0000313" key="8">
    <source>
        <dbReference type="EMBL" id="KAF2490823.1"/>
    </source>
</evidence>
<dbReference type="InterPro" id="IPR051153">
    <property type="entry name" value="Yeast_CWMannoprotein_PIR"/>
</dbReference>
<evidence type="ECO:0000259" key="7">
    <source>
        <dbReference type="Pfam" id="PF22799"/>
    </source>
</evidence>
<dbReference type="AlphaFoldDB" id="A0A6A6QGQ8"/>
<accession>A0A6A6QGQ8</accession>
<evidence type="ECO:0000256" key="3">
    <source>
        <dbReference type="ARBA" id="ARBA00022525"/>
    </source>
</evidence>
<keyword evidence="2" id="KW-0134">Cell wall</keyword>
<keyword evidence="9" id="KW-1185">Reference proteome</keyword>
<dbReference type="Pfam" id="PF22799">
    <property type="entry name" value="PIR1-like_C"/>
    <property type="match status" value="1"/>
</dbReference>